<protein>
    <submittedName>
        <fullName evidence="2">Hypothetical membrane protein</fullName>
    </submittedName>
</protein>
<reference evidence="3" key="1">
    <citation type="submission" date="2016-07" db="EMBL/GenBank/DDBJ databases">
        <authorList>
            <person name="Florea S."/>
            <person name="Webb J.S."/>
            <person name="Jaromczyk J."/>
            <person name="Schardl C.L."/>
        </authorList>
    </citation>
    <scope>NUCLEOTIDE SEQUENCE [LARGE SCALE GENOMIC DNA]</scope>
    <source>
        <strain evidence="3">1YdBTEX2</strain>
    </source>
</reference>
<dbReference type="RefSeq" id="WP_017848245.1">
    <property type="nucleotide sequence ID" value="NZ_AOUH01000028.1"/>
</dbReference>
<feature type="transmembrane region" description="Helical" evidence="1">
    <location>
        <begin position="12"/>
        <end position="32"/>
    </location>
</feature>
<dbReference type="AlphaFoldDB" id="A0A1D3K7M8"/>
<sequence>MGSMYFWLRSPAGLAIIAFASILPTLAIATWLGNTSDFLALLVGIGIAAIRKLAWMRWGDGPE</sequence>
<feature type="transmembrane region" description="Helical" evidence="1">
    <location>
        <begin position="38"/>
        <end position="55"/>
    </location>
</feature>
<evidence type="ECO:0000313" key="3">
    <source>
        <dbReference type="Proteomes" id="UP000245431"/>
    </source>
</evidence>
<evidence type="ECO:0000256" key="1">
    <source>
        <dbReference type="SAM" id="Phobius"/>
    </source>
</evidence>
<evidence type="ECO:0000313" key="2">
    <source>
        <dbReference type="EMBL" id="SBW84354.1"/>
    </source>
</evidence>
<keyword evidence="1" id="KW-0472">Membrane</keyword>
<keyword evidence="1" id="KW-0812">Transmembrane</keyword>
<name>A0A1D3K7M8_PSEVE</name>
<proteinExistence type="predicted"/>
<gene>
    <name evidence="2" type="ORF">PVE_R2G0325</name>
</gene>
<accession>A0A1D3K7M8</accession>
<dbReference type="Proteomes" id="UP000245431">
    <property type="component" value="Chromosome PVE_r2"/>
</dbReference>
<keyword evidence="1" id="KW-1133">Transmembrane helix</keyword>
<organism evidence="2 3">
    <name type="scientific">Pseudomonas veronii 1YdBTEX2</name>
    <dbReference type="NCBI Taxonomy" id="1295141"/>
    <lineage>
        <taxon>Bacteria</taxon>
        <taxon>Pseudomonadati</taxon>
        <taxon>Pseudomonadota</taxon>
        <taxon>Gammaproteobacteria</taxon>
        <taxon>Pseudomonadales</taxon>
        <taxon>Pseudomonadaceae</taxon>
        <taxon>Pseudomonas</taxon>
    </lineage>
</organism>
<dbReference type="EMBL" id="LT599584">
    <property type="protein sequence ID" value="SBW84354.1"/>
    <property type="molecule type" value="Genomic_DNA"/>
</dbReference>